<dbReference type="Pfam" id="PF06830">
    <property type="entry name" value="Root_cap"/>
    <property type="match status" value="2"/>
</dbReference>
<evidence type="ECO:0000256" key="2">
    <source>
        <dbReference type="SAM" id="Phobius"/>
    </source>
</evidence>
<proteinExistence type="predicted"/>
<reference evidence="3" key="1">
    <citation type="submission" date="2020-07" db="EMBL/GenBank/DDBJ databases">
        <title>Genome sequence and genetic diversity analysis of an under-domesticated orphan crop, white fonio (Digitaria exilis).</title>
        <authorList>
            <person name="Bennetzen J.L."/>
            <person name="Chen S."/>
            <person name="Ma X."/>
            <person name="Wang X."/>
            <person name="Yssel A.E.J."/>
            <person name="Chaluvadi S.R."/>
            <person name="Johnson M."/>
            <person name="Gangashetty P."/>
            <person name="Hamidou F."/>
            <person name="Sanogo M.D."/>
            <person name="Zwaenepoel A."/>
            <person name="Wallace J."/>
            <person name="Van De Peer Y."/>
            <person name="Van Deynze A."/>
        </authorList>
    </citation>
    <scope>NUCLEOTIDE SEQUENCE</scope>
    <source>
        <tissue evidence="3">Leaves</tissue>
    </source>
</reference>
<dbReference type="OrthoDB" id="2012132at2759"/>
<dbReference type="InterPro" id="IPR009646">
    <property type="entry name" value="Root_cap"/>
</dbReference>
<name>A0A834ZZR5_9POAL</name>
<feature type="transmembrane region" description="Helical" evidence="2">
    <location>
        <begin position="55"/>
        <end position="78"/>
    </location>
</feature>
<organism evidence="3 4">
    <name type="scientific">Digitaria exilis</name>
    <dbReference type="NCBI Taxonomy" id="1010633"/>
    <lineage>
        <taxon>Eukaryota</taxon>
        <taxon>Viridiplantae</taxon>
        <taxon>Streptophyta</taxon>
        <taxon>Embryophyta</taxon>
        <taxon>Tracheophyta</taxon>
        <taxon>Spermatophyta</taxon>
        <taxon>Magnoliopsida</taxon>
        <taxon>Liliopsida</taxon>
        <taxon>Poales</taxon>
        <taxon>Poaceae</taxon>
        <taxon>PACMAD clade</taxon>
        <taxon>Panicoideae</taxon>
        <taxon>Panicodae</taxon>
        <taxon>Paniceae</taxon>
        <taxon>Anthephorinae</taxon>
        <taxon>Digitaria</taxon>
    </lineage>
</organism>
<accession>A0A834ZZR5</accession>
<evidence type="ECO:0000313" key="4">
    <source>
        <dbReference type="Proteomes" id="UP000636709"/>
    </source>
</evidence>
<comment type="caution">
    <text evidence="3">The sequence shown here is derived from an EMBL/GenBank/DDBJ whole genome shotgun (WGS) entry which is preliminary data.</text>
</comment>
<protein>
    <submittedName>
        <fullName evidence="3">Uncharacterized protein</fullName>
    </submittedName>
</protein>
<keyword evidence="2" id="KW-0812">Transmembrane</keyword>
<feature type="region of interest" description="Disordered" evidence="1">
    <location>
        <begin position="1"/>
        <end position="22"/>
    </location>
</feature>
<keyword evidence="2" id="KW-0472">Membrane</keyword>
<dbReference type="EMBL" id="JACEFO010003293">
    <property type="protein sequence ID" value="KAF8642193.1"/>
    <property type="molecule type" value="Genomic_DNA"/>
</dbReference>
<dbReference type="PANTHER" id="PTHR31656">
    <property type="entry name" value="ROOT CAP DOMAIN-CONTAINING PROTEIN"/>
    <property type="match status" value="1"/>
</dbReference>
<evidence type="ECO:0000313" key="3">
    <source>
        <dbReference type="EMBL" id="KAF8642193.1"/>
    </source>
</evidence>
<keyword evidence="4" id="KW-1185">Reference proteome</keyword>
<keyword evidence="2" id="KW-1133">Transmembrane helix</keyword>
<gene>
    <name evidence="3" type="ORF">HU200_067456</name>
</gene>
<evidence type="ECO:0000256" key="1">
    <source>
        <dbReference type="SAM" id="MobiDB-lite"/>
    </source>
</evidence>
<sequence>MRVDPAGGNGTESTGHALLHKNPPAVVSFLPSQQEAATAGRKRSIELFSSRGGGMAAAVLVAALLMVAAGVASAAPGLPRKKAPLKAGQKPSPRSQFVTLKPNRFGHKRNYQVSCSDEGGPACYVGCPKECPNKCLVFCAYCLSFCMCDIFPGTSCGDPRFTGGDGNTFYFHGKKDKDFCIVSDSDLHINAHFIGNHNPEVKRDFTWVQALGVTFGGGHRLYVGARRAAEWDEDEDHIQITLDGEPVEVEPAKNARWVSSRGLSVKRMDAVNTVVVELDGVFSISANAVPISDRDNRVHQYGRKEGDSLVHLDLGFQFHNLTKDVDGVLGQTYRPGYVTKVDIKAKMPIMGGAPKYLSSGLFSTDCAVSRFHHHRHVGYDVDRATCFAALKSRSPNNFVLSPDTRIGSPVIGTPIRRPLPRSFESSSSVSVPHRQSPSRQSCVPCWEPASNVATAASLQAAAPSLRACKQQPHRRLMPRPTPCLQLLFDGIDMQVMFDGAMAVGTGSPFSRNVGAIVDRCGAVANSSPSFLLLARLALGLPADRQQPLRMSSTMANAVIDNRGKRPCGRPQQPAKRAELARSRSVVVMATAAAVLKVGLVVACLAAFAVEQSSSHQQRLMLATPSTHNKCTNTKTNKTTCSASCNKRCPHKCLIQCPSCKTFCLCDFYPGVSCGDPRFTGADGNNFYFHGKKDKDFCIVSDSDLHINAHFIGKRNPAMSRDFTWIQALGIRFAHHHLYVGAQKTTRWDAATDHLSVAFDDESVELPRFVGSRWAAPSAPALSITRTAQVNTVVVELRGVFRIMANVVPITAEDSRIHNYGVTEEDDSLAHLDLGFKFYDLTDDVHGVLGQTYRPNYVNRLNVTSIMPVMGGAPDYLSSDLFSTDCAVARFGRRIRQGAATTTTIGGPANIAMVTDQTE</sequence>
<dbReference type="Proteomes" id="UP000636709">
    <property type="component" value="Unassembled WGS sequence"/>
</dbReference>
<dbReference type="AlphaFoldDB" id="A0A834ZZR5"/>